<dbReference type="GO" id="GO:0048471">
    <property type="term" value="C:perinuclear region of cytoplasm"/>
    <property type="evidence" value="ECO:0007669"/>
    <property type="project" value="TreeGrafter"/>
</dbReference>
<dbReference type="GO" id="GO:0005930">
    <property type="term" value="C:axoneme"/>
    <property type="evidence" value="ECO:0007669"/>
    <property type="project" value="UniProtKB-SubCell"/>
</dbReference>
<dbReference type="PANTHER" id="PTHR24113:SF12">
    <property type="entry name" value="RAN GTPASE-ACTIVATING PROTEIN 1"/>
    <property type="match status" value="1"/>
</dbReference>
<accession>A0AAE0KNA0</accession>
<dbReference type="Pfam" id="PF13516">
    <property type="entry name" value="LRR_6"/>
    <property type="match status" value="2"/>
</dbReference>
<sequence length="1648" mass="181751">MSEALVIHGAVSAGACNILGVRCAHSQALRYQAHLDKVNLANNHINVEGLEAIARALLPPEDQELTAEDVRYVTENFKLTEWDPALDRSVFVHRFASPNVRRWGTWADAQADQVTNRRAASLQAMDTKYLQKWKKMFDELDKVSFINLRSLNIMDNPQPGEHVPPTVSRLMQCCCTRNPFLLELNDVCLGGSEESSQSHELHLDDSRHLDEYEAVFIAHQLRMPAFSQLRVLNLSGNLLGMSEAERGVALRQLGHSLAVNASLEVLYLSGNDLSVDDIAEFADALFPVDGTPGNQGLSKLQSHQSLTLPLISLRAAPCQSIGPLQVLQLPFINMDDEDVTVLAAGLRMSSNYNIHLQEINLNYNNIGPAGAQELATCLAQLPHPIMKPGATRVLGHGVSTLKLSGNPLCDDGAIRLGEALRKGCWVWLDKLEMYDTRMSQEAEEDLVVAVQAANNTYGTQLKILHEENDEEFMHLISSMAKSRVKASVSLREVQKNLETCLPPIIHGLRKNTSVVIKLVALDALQSLLDCDDLSEHLFNAYMTMVINFQGHAVLKCLTMLLILDPEHGNSLWGPCLPGTHSSRQAARHSPAGESAAKMLPEQEVSKEAALQTIRSATLKSIDCLAALLEFHRPMVCDLLMRINTTPWLIDFIVVGQEHSAEVGAEVQQRMTSFLMDLVEDEKLPVLPALIANVQSMASEAVPPATPLVSMAPGRARSLNASGVGRANSSVAPTSVTHQILKVPEHLARKTVLLLMHIMEPDPTILRDETIKQLMHILVDVIHTLPADFDDSSCAEWERVELFNNVSPNLDAAINLFTCCVTTKTWALEMFLGPTFFNVAGVPLIPVDDHVLDPSMYDPAAMDVRLMLFCATVIRRLLLVEKAKSLLEPNLVAADSASATPTPQAMFYLLVENNLYAMCVRHFLYFKEVIKQDNRHLEPDACEAMGNLCHLLEVLTPSTDYIVSRVTKPMVTSMVTYLRLVYKSYALIDEQQNVANVLAPLVLVYRYRPNQIQFLMEQSLLDIILTILETIEGHHSRVHHQSDAERDAISSLVKSCGQMIEVWAEVVHPPDRTPAETESRKIRVKLGGKPPPPETVAEEIETNQMTCMRFMAGVIRFQPCPPTLERGLNSLLTALELKTKEEEYTAHSGLLLLPKCGFQNEAYCDGPQGLVINIADKVPEFMKQGGSSTYWSLASSITIFVLAGLHIQTEGMNLTSEIAKKIGMVIGKAAKDGRGPDYLYTCKPLQDEKGRPRMGADGKPIRTCMPMRALLRPRSRGVTETHVVDRSPRSPVDAIATTIHLDGEGIGWSELMILAGFLTWHTTFTTLDCKGILMDVTEDEAKEVADALIEAMEECPLNHVTLYDKPIEVGRLRCTDPDFTPDQCTEFVATSDTWHPAELALIAATAASSPLLTTFHIPGANLSSWALDYIEKLVAKSETLTSLDLTDTAIPPGGMERLGAALQENQSLLTLNLNKNIVGTRGVIQLSGLIRQHPRLRELHLEGKSCEEGLDDKEGTAVAEALEKSKCLTRLNITSSTCGPNFAKRLWQSMQTNQAKCIQRLDLGSSSLGPRGLHELAGLLEPCKGRMLRLTSLDISNNMLTGVPVGFEVKAKRQNGKTGRGELDYSGLETFMSAWKQNTTLQARAAPEL</sequence>
<comment type="caution">
    <text evidence="5">The sequence shown here is derived from an EMBL/GenBank/DDBJ whole genome shotgun (WGS) entry which is preliminary data.</text>
</comment>
<evidence type="ECO:0000256" key="1">
    <source>
        <dbReference type="ARBA" id="ARBA00004430"/>
    </source>
</evidence>
<evidence type="ECO:0000256" key="3">
    <source>
        <dbReference type="ARBA" id="ARBA00022614"/>
    </source>
</evidence>
<keyword evidence="2" id="KW-0343">GTPase activation</keyword>
<evidence type="ECO:0000313" key="5">
    <source>
        <dbReference type="EMBL" id="KAK3254942.1"/>
    </source>
</evidence>
<comment type="subcellular location">
    <subcellularLocation>
        <location evidence="1">Cytoplasm</location>
        <location evidence="1">Cytoskeleton</location>
        <location evidence="1">Cilium axoneme</location>
    </subcellularLocation>
</comment>
<dbReference type="PANTHER" id="PTHR24113">
    <property type="entry name" value="RAN GTPASE-ACTIVATING PROTEIN 1"/>
    <property type="match status" value="1"/>
</dbReference>
<dbReference type="GO" id="GO:0005096">
    <property type="term" value="F:GTPase activator activity"/>
    <property type="evidence" value="ECO:0007669"/>
    <property type="project" value="UniProtKB-KW"/>
</dbReference>
<dbReference type="InterPro" id="IPR027038">
    <property type="entry name" value="RanGap"/>
</dbReference>
<dbReference type="Gene3D" id="3.80.10.10">
    <property type="entry name" value="Ribonuclease Inhibitor"/>
    <property type="match status" value="4"/>
</dbReference>
<dbReference type="Proteomes" id="UP001190700">
    <property type="component" value="Unassembled WGS sequence"/>
</dbReference>
<dbReference type="SUPFAM" id="SSF52047">
    <property type="entry name" value="RNI-like"/>
    <property type="match status" value="2"/>
</dbReference>
<evidence type="ECO:0000313" key="6">
    <source>
        <dbReference type="Proteomes" id="UP001190700"/>
    </source>
</evidence>
<keyword evidence="4" id="KW-0677">Repeat</keyword>
<dbReference type="EMBL" id="LGRX02023013">
    <property type="protein sequence ID" value="KAK3254942.1"/>
    <property type="molecule type" value="Genomic_DNA"/>
</dbReference>
<organism evidence="5 6">
    <name type="scientific">Cymbomonas tetramitiformis</name>
    <dbReference type="NCBI Taxonomy" id="36881"/>
    <lineage>
        <taxon>Eukaryota</taxon>
        <taxon>Viridiplantae</taxon>
        <taxon>Chlorophyta</taxon>
        <taxon>Pyramimonadophyceae</taxon>
        <taxon>Pyramimonadales</taxon>
        <taxon>Pyramimonadaceae</taxon>
        <taxon>Cymbomonas</taxon>
    </lineage>
</organism>
<evidence type="ECO:0000256" key="4">
    <source>
        <dbReference type="ARBA" id="ARBA00022737"/>
    </source>
</evidence>
<dbReference type="GO" id="GO:0006913">
    <property type="term" value="P:nucleocytoplasmic transport"/>
    <property type="evidence" value="ECO:0007669"/>
    <property type="project" value="TreeGrafter"/>
</dbReference>
<dbReference type="InterPro" id="IPR001611">
    <property type="entry name" value="Leu-rich_rpt"/>
</dbReference>
<gene>
    <name evidence="5" type="ORF">CYMTET_35860</name>
</gene>
<dbReference type="GO" id="GO:0031267">
    <property type="term" value="F:small GTPase binding"/>
    <property type="evidence" value="ECO:0007669"/>
    <property type="project" value="TreeGrafter"/>
</dbReference>
<dbReference type="InterPro" id="IPR016024">
    <property type="entry name" value="ARM-type_fold"/>
</dbReference>
<keyword evidence="6" id="KW-1185">Reference proteome</keyword>
<dbReference type="GO" id="GO:0005634">
    <property type="term" value="C:nucleus"/>
    <property type="evidence" value="ECO:0007669"/>
    <property type="project" value="TreeGrafter"/>
</dbReference>
<dbReference type="GO" id="GO:0005829">
    <property type="term" value="C:cytosol"/>
    <property type="evidence" value="ECO:0007669"/>
    <property type="project" value="TreeGrafter"/>
</dbReference>
<reference evidence="5 6" key="1">
    <citation type="journal article" date="2015" name="Genome Biol. Evol.">
        <title>Comparative Genomics of a Bacterivorous Green Alga Reveals Evolutionary Causalities and Consequences of Phago-Mixotrophic Mode of Nutrition.</title>
        <authorList>
            <person name="Burns J.A."/>
            <person name="Paasch A."/>
            <person name="Narechania A."/>
            <person name="Kim E."/>
        </authorList>
    </citation>
    <scope>NUCLEOTIDE SEQUENCE [LARGE SCALE GENOMIC DNA]</scope>
    <source>
        <strain evidence="5 6">PLY_AMNH</strain>
    </source>
</reference>
<keyword evidence="3" id="KW-0433">Leucine-rich repeat</keyword>
<evidence type="ECO:0000256" key="2">
    <source>
        <dbReference type="ARBA" id="ARBA00022468"/>
    </source>
</evidence>
<proteinExistence type="predicted"/>
<dbReference type="SMART" id="SM00368">
    <property type="entry name" value="LRR_RI"/>
    <property type="match status" value="8"/>
</dbReference>
<dbReference type="InterPro" id="IPR032675">
    <property type="entry name" value="LRR_dom_sf"/>
</dbReference>
<protein>
    <submittedName>
        <fullName evidence="5">Uncharacterized protein</fullName>
    </submittedName>
</protein>
<dbReference type="SUPFAM" id="SSF48371">
    <property type="entry name" value="ARM repeat"/>
    <property type="match status" value="1"/>
</dbReference>
<name>A0AAE0KNA0_9CHLO</name>